<keyword evidence="2" id="KW-1185">Reference proteome</keyword>
<name>A0AAV7TG75_PLEWA</name>
<dbReference type="InterPro" id="IPR052055">
    <property type="entry name" value="Hepadnavirus_pol/RT"/>
</dbReference>
<comment type="caution">
    <text evidence="1">The sequence shown here is derived from an EMBL/GenBank/DDBJ whole genome shotgun (WGS) entry which is preliminary data.</text>
</comment>
<sequence length="220" mass="24935">MVSLPASLCAQLRQCLQHLLQDQNTYAKEWLHFQGLMAKILEVVPWAPLHLGPVVHHILFHWTLASDNYEASLPVFTPICQNLIWWLHPPSLNRGFPLQSLTSLVLTTNASSLGWRAVLGDLSPQGFWSVKEASMSSNRLELRGVWNALQVFAFPLLDHLVVVRVDNRVVMSYINQQFVIGSFSLNLIVRRIVSLAQFHLLRLQAIHIQGVLNHQADLLS</sequence>
<proteinExistence type="predicted"/>
<dbReference type="AlphaFoldDB" id="A0AAV7TG75"/>
<dbReference type="PANTHER" id="PTHR33050">
    <property type="entry name" value="REVERSE TRANSCRIPTASE DOMAIN-CONTAINING PROTEIN"/>
    <property type="match status" value="1"/>
</dbReference>
<evidence type="ECO:0000313" key="1">
    <source>
        <dbReference type="EMBL" id="KAJ1175572.1"/>
    </source>
</evidence>
<organism evidence="1 2">
    <name type="scientific">Pleurodeles waltl</name>
    <name type="common">Iberian ribbed newt</name>
    <dbReference type="NCBI Taxonomy" id="8319"/>
    <lineage>
        <taxon>Eukaryota</taxon>
        <taxon>Metazoa</taxon>
        <taxon>Chordata</taxon>
        <taxon>Craniata</taxon>
        <taxon>Vertebrata</taxon>
        <taxon>Euteleostomi</taxon>
        <taxon>Amphibia</taxon>
        <taxon>Batrachia</taxon>
        <taxon>Caudata</taxon>
        <taxon>Salamandroidea</taxon>
        <taxon>Salamandridae</taxon>
        <taxon>Pleurodelinae</taxon>
        <taxon>Pleurodeles</taxon>
    </lineage>
</organism>
<dbReference type="CDD" id="cd09275">
    <property type="entry name" value="RNase_HI_RT_DIRS1"/>
    <property type="match status" value="1"/>
</dbReference>
<reference evidence="1" key="1">
    <citation type="journal article" date="2022" name="bioRxiv">
        <title>Sequencing and chromosome-scale assembly of the giantPleurodeles waltlgenome.</title>
        <authorList>
            <person name="Brown T."/>
            <person name="Elewa A."/>
            <person name="Iarovenko S."/>
            <person name="Subramanian E."/>
            <person name="Araus A.J."/>
            <person name="Petzold A."/>
            <person name="Susuki M."/>
            <person name="Suzuki K.-i.T."/>
            <person name="Hayashi T."/>
            <person name="Toyoda A."/>
            <person name="Oliveira C."/>
            <person name="Osipova E."/>
            <person name="Leigh N.D."/>
            <person name="Simon A."/>
            <person name="Yun M.H."/>
        </authorList>
    </citation>
    <scope>NUCLEOTIDE SEQUENCE</scope>
    <source>
        <strain evidence="1">20211129_DDA</strain>
        <tissue evidence="1">Liver</tissue>
    </source>
</reference>
<dbReference type="EMBL" id="JANPWB010000006">
    <property type="protein sequence ID" value="KAJ1175572.1"/>
    <property type="molecule type" value="Genomic_DNA"/>
</dbReference>
<gene>
    <name evidence="1" type="ORF">NDU88_000859</name>
</gene>
<dbReference type="SUPFAM" id="SSF53098">
    <property type="entry name" value="Ribonuclease H-like"/>
    <property type="match status" value="1"/>
</dbReference>
<dbReference type="Proteomes" id="UP001066276">
    <property type="component" value="Chromosome 3_2"/>
</dbReference>
<protein>
    <recommendedName>
        <fullName evidence="3">RNase H type-1 domain-containing protein</fullName>
    </recommendedName>
</protein>
<accession>A0AAV7TG75</accession>
<dbReference type="PANTHER" id="PTHR33050:SF7">
    <property type="entry name" value="RIBONUCLEASE H"/>
    <property type="match status" value="1"/>
</dbReference>
<evidence type="ECO:0000313" key="2">
    <source>
        <dbReference type="Proteomes" id="UP001066276"/>
    </source>
</evidence>
<dbReference type="InterPro" id="IPR012337">
    <property type="entry name" value="RNaseH-like_sf"/>
</dbReference>
<evidence type="ECO:0008006" key="3">
    <source>
        <dbReference type="Google" id="ProtNLM"/>
    </source>
</evidence>